<evidence type="ECO:0000313" key="3">
    <source>
        <dbReference type="Proteomes" id="UP000004994"/>
    </source>
</evidence>
<name>A0A3Q7F057_SOLLC</name>
<dbReference type="PaxDb" id="4081-Solyc02g067270.1.1"/>
<dbReference type="InParanoid" id="A0A3Q7F057"/>
<dbReference type="AlphaFoldDB" id="A0A3Q7F057"/>
<feature type="region of interest" description="Disordered" evidence="1">
    <location>
        <begin position="21"/>
        <end position="57"/>
    </location>
</feature>
<organism evidence="2">
    <name type="scientific">Solanum lycopersicum</name>
    <name type="common">Tomato</name>
    <name type="synonym">Lycopersicon esculentum</name>
    <dbReference type="NCBI Taxonomy" id="4081"/>
    <lineage>
        <taxon>Eukaryota</taxon>
        <taxon>Viridiplantae</taxon>
        <taxon>Streptophyta</taxon>
        <taxon>Embryophyta</taxon>
        <taxon>Tracheophyta</taxon>
        <taxon>Spermatophyta</taxon>
        <taxon>Magnoliopsida</taxon>
        <taxon>eudicotyledons</taxon>
        <taxon>Gunneridae</taxon>
        <taxon>Pentapetalae</taxon>
        <taxon>asterids</taxon>
        <taxon>lamiids</taxon>
        <taxon>Solanales</taxon>
        <taxon>Solanaceae</taxon>
        <taxon>Solanoideae</taxon>
        <taxon>Solaneae</taxon>
        <taxon>Solanum</taxon>
        <taxon>Solanum subgen. Lycopersicon</taxon>
    </lineage>
</organism>
<proteinExistence type="predicted"/>
<accession>A0A3Q7F057</accession>
<sequence>MEMSMYWKLLKMAMNSKLEMNEARDGDESEARDDNVSKARDGDVSEAGDGGDGDEAQDMIQKDSVELEKLQTTLRDDTLGIGTKYLCTMRESKNLILLPKSMMI</sequence>
<evidence type="ECO:0000313" key="2">
    <source>
        <dbReference type="EnsemblPlants" id="Solyc02g067275.1.1"/>
    </source>
</evidence>
<reference evidence="2" key="2">
    <citation type="submission" date="2019-01" db="UniProtKB">
        <authorList>
            <consortium name="EnsemblPlants"/>
        </authorList>
    </citation>
    <scope>IDENTIFICATION</scope>
    <source>
        <strain evidence="2">cv. Heinz 1706</strain>
    </source>
</reference>
<feature type="compositionally biased region" description="Basic and acidic residues" evidence="1">
    <location>
        <begin position="32"/>
        <end position="43"/>
    </location>
</feature>
<protein>
    <submittedName>
        <fullName evidence="2">Uncharacterized protein</fullName>
    </submittedName>
</protein>
<dbReference type="EnsemblPlants" id="Solyc02g067275.1.1">
    <property type="protein sequence ID" value="Solyc02g067275.1.1"/>
    <property type="gene ID" value="Solyc02g067275.1"/>
</dbReference>
<feature type="compositionally biased region" description="Acidic residues" evidence="1">
    <location>
        <begin position="44"/>
        <end position="57"/>
    </location>
</feature>
<dbReference type="Gramene" id="Solyc02g067275.1.1">
    <property type="protein sequence ID" value="Solyc02g067275.1.1"/>
    <property type="gene ID" value="Solyc02g067275.1"/>
</dbReference>
<keyword evidence="3" id="KW-1185">Reference proteome</keyword>
<reference evidence="2" key="1">
    <citation type="journal article" date="2012" name="Nature">
        <title>The tomato genome sequence provides insights into fleshy fruit evolution.</title>
        <authorList>
            <consortium name="Tomato Genome Consortium"/>
        </authorList>
    </citation>
    <scope>NUCLEOTIDE SEQUENCE [LARGE SCALE GENOMIC DNA]</scope>
    <source>
        <strain evidence="2">cv. Heinz 1706</strain>
    </source>
</reference>
<dbReference type="Proteomes" id="UP000004994">
    <property type="component" value="Chromosome 2"/>
</dbReference>
<evidence type="ECO:0000256" key="1">
    <source>
        <dbReference type="SAM" id="MobiDB-lite"/>
    </source>
</evidence>